<dbReference type="Proteomes" id="UP000075882">
    <property type="component" value="Unassembled WGS sequence"/>
</dbReference>
<organism evidence="2">
    <name type="scientific">Anopheles coluzzii</name>
    <name type="common">African malaria mosquito</name>
    <dbReference type="NCBI Taxonomy" id="1518534"/>
    <lineage>
        <taxon>Eukaryota</taxon>
        <taxon>Metazoa</taxon>
        <taxon>Ecdysozoa</taxon>
        <taxon>Arthropoda</taxon>
        <taxon>Hexapoda</taxon>
        <taxon>Insecta</taxon>
        <taxon>Pterygota</taxon>
        <taxon>Neoptera</taxon>
        <taxon>Endopterygota</taxon>
        <taxon>Diptera</taxon>
        <taxon>Nematocera</taxon>
        <taxon>Culicoidea</taxon>
        <taxon>Culicidae</taxon>
        <taxon>Anophelinae</taxon>
        <taxon>Anopheles</taxon>
    </lineage>
</organism>
<name>A0A8W7PPN6_ANOCL</name>
<dbReference type="EnsemblMetazoa" id="ACOM035438-RA">
    <property type="protein sequence ID" value="ACOM035438-PA.1"/>
    <property type="gene ID" value="ACOM035438"/>
</dbReference>
<accession>A0A8W7PPN6</accession>
<feature type="region of interest" description="Disordered" evidence="1">
    <location>
        <begin position="54"/>
        <end position="74"/>
    </location>
</feature>
<evidence type="ECO:0000256" key="1">
    <source>
        <dbReference type="SAM" id="MobiDB-lite"/>
    </source>
</evidence>
<feature type="compositionally biased region" description="Basic and acidic residues" evidence="1">
    <location>
        <begin position="54"/>
        <end position="66"/>
    </location>
</feature>
<evidence type="ECO:0000313" key="2">
    <source>
        <dbReference type="EnsemblMetazoa" id="ACOM035438-PA.1"/>
    </source>
</evidence>
<proteinExistence type="predicted"/>
<dbReference type="AlphaFoldDB" id="A0A8W7PPN6"/>
<reference evidence="2" key="1">
    <citation type="submission" date="2022-08" db="UniProtKB">
        <authorList>
            <consortium name="EnsemblMetazoa"/>
        </authorList>
    </citation>
    <scope>IDENTIFICATION</scope>
</reference>
<protein>
    <submittedName>
        <fullName evidence="2">Uncharacterized protein</fullName>
    </submittedName>
</protein>
<sequence>MGPGTRCCDSSDTYLAVGSLPPLLPPPLPLLQKSRPLSEDSLLDGFLREVPPSRWRERTRAQRREEEEGLEDEEEVVVVVEVPDAVVMLATVELLVEPDGVEEFSSSSCWTCRMSTYSSRLDAAGYN</sequence>